<evidence type="ECO:0000256" key="1">
    <source>
        <dbReference type="ARBA" id="ARBA00022741"/>
    </source>
</evidence>
<feature type="compositionally biased region" description="Basic and acidic residues" evidence="6">
    <location>
        <begin position="1391"/>
        <end position="1403"/>
    </location>
</feature>
<keyword evidence="2" id="KW-0378">Hydrolase</keyword>
<dbReference type="Gene3D" id="3.40.50.300">
    <property type="entry name" value="P-loop containing nucleotide triphosphate hydrolases"/>
    <property type="match status" value="3"/>
</dbReference>
<keyword evidence="4" id="KW-0067">ATP-binding</keyword>
<feature type="domain" description="DNA2/NAM7 helicase-like C-terminal" evidence="7">
    <location>
        <begin position="836"/>
        <end position="1016"/>
    </location>
</feature>
<dbReference type="InterPro" id="IPR041679">
    <property type="entry name" value="DNA2/NAM7-like_C"/>
</dbReference>
<dbReference type="SUPFAM" id="SSF52540">
    <property type="entry name" value="P-loop containing nucleoside triphosphate hydrolases"/>
    <property type="match status" value="1"/>
</dbReference>
<evidence type="ECO:0000256" key="2">
    <source>
        <dbReference type="ARBA" id="ARBA00022801"/>
    </source>
</evidence>
<feature type="region of interest" description="Disordered" evidence="6">
    <location>
        <begin position="1353"/>
        <end position="1406"/>
    </location>
</feature>
<evidence type="ECO:0000256" key="4">
    <source>
        <dbReference type="ARBA" id="ARBA00022840"/>
    </source>
</evidence>
<dbReference type="GO" id="GO:0016787">
    <property type="term" value="F:hydrolase activity"/>
    <property type="evidence" value="ECO:0007669"/>
    <property type="project" value="UniProtKB-KW"/>
</dbReference>
<dbReference type="EMBL" id="JAGZJA010000008">
    <property type="protein sequence ID" value="MBS5147281.1"/>
    <property type="molecule type" value="Genomic_DNA"/>
</dbReference>
<name>A0A943GQ83_9ACTN</name>
<comment type="caution">
    <text evidence="8">The sequence shown here is derived from an EMBL/GenBank/DDBJ whole genome shotgun (WGS) entry which is preliminary data.</text>
</comment>
<dbReference type="PANTHER" id="PTHR43788:SF8">
    <property type="entry name" value="DNA-BINDING PROTEIN SMUBP-2"/>
    <property type="match status" value="1"/>
</dbReference>
<organism evidence="8 9">
    <name type="scientific">Collinsella intestinalis</name>
    <dbReference type="NCBI Taxonomy" id="147207"/>
    <lineage>
        <taxon>Bacteria</taxon>
        <taxon>Bacillati</taxon>
        <taxon>Actinomycetota</taxon>
        <taxon>Coriobacteriia</taxon>
        <taxon>Coriobacteriales</taxon>
        <taxon>Coriobacteriaceae</taxon>
        <taxon>Collinsella</taxon>
    </lineage>
</organism>
<evidence type="ECO:0000313" key="8">
    <source>
        <dbReference type="EMBL" id="MBS5147281.1"/>
    </source>
</evidence>
<keyword evidence="5" id="KW-0175">Coiled coil</keyword>
<evidence type="ECO:0000313" key="9">
    <source>
        <dbReference type="Proteomes" id="UP000738879"/>
    </source>
</evidence>
<dbReference type="InterPro" id="IPR050534">
    <property type="entry name" value="Coronavir_polyprotein_1ab"/>
</dbReference>
<keyword evidence="1" id="KW-0547">Nucleotide-binding</keyword>
<evidence type="ECO:0000256" key="5">
    <source>
        <dbReference type="SAM" id="Coils"/>
    </source>
</evidence>
<protein>
    <recommendedName>
        <fullName evidence="7">DNA2/NAM7 helicase-like C-terminal domain-containing protein</fullName>
    </recommendedName>
</protein>
<dbReference type="GO" id="GO:0005524">
    <property type="term" value="F:ATP binding"/>
    <property type="evidence" value="ECO:0007669"/>
    <property type="project" value="UniProtKB-KW"/>
</dbReference>
<gene>
    <name evidence="8" type="ORF">KHY67_06225</name>
</gene>
<accession>A0A943GQ83</accession>
<dbReference type="Proteomes" id="UP000738879">
    <property type="component" value="Unassembled WGS sequence"/>
</dbReference>
<dbReference type="Pfam" id="PF13087">
    <property type="entry name" value="AAA_12"/>
    <property type="match status" value="1"/>
</dbReference>
<proteinExistence type="predicted"/>
<reference evidence="8" key="1">
    <citation type="submission" date="2021-02" db="EMBL/GenBank/DDBJ databases">
        <title>Infant gut strain persistence is associated with maternal origin, phylogeny, and functional potential including surface adhesion and iron acquisition.</title>
        <authorList>
            <person name="Lou Y.C."/>
        </authorList>
    </citation>
    <scope>NUCLEOTIDE SEQUENCE</scope>
    <source>
        <strain evidence="8">L3_128_245G1_dasL3_128_245G1_concoct_49</strain>
    </source>
</reference>
<dbReference type="InterPro" id="IPR027417">
    <property type="entry name" value="P-loop_NTPase"/>
</dbReference>
<feature type="coiled-coil region" evidence="5">
    <location>
        <begin position="550"/>
        <end position="593"/>
    </location>
</feature>
<evidence type="ECO:0000256" key="6">
    <source>
        <dbReference type="SAM" id="MobiDB-lite"/>
    </source>
</evidence>
<feature type="coiled-coil region" evidence="5">
    <location>
        <begin position="394"/>
        <end position="459"/>
    </location>
</feature>
<evidence type="ECO:0000259" key="7">
    <source>
        <dbReference type="Pfam" id="PF13087"/>
    </source>
</evidence>
<dbReference type="PANTHER" id="PTHR43788">
    <property type="entry name" value="DNA2/NAM7 HELICASE FAMILY MEMBER"/>
    <property type="match status" value="1"/>
</dbReference>
<dbReference type="GO" id="GO:0043139">
    <property type="term" value="F:5'-3' DNA helicase activity"/>
    <property type="evidence" value="ECO:0007669"/>
    <property type="project" value="TreeGrafter"/>
</dbReference>
<keyword evidence="3" id="KW-0347">Helicase</keyword>
<evidence type="ECO:0000256" key="3">
    <source>
        <dbReference type="ARBA" id="ARBA00022806"/>
    </source>
</evidence>
<sequence length="1505" mass="166864">MTPITTNDLRKIIDAYIAPALKGRMEAFLKDHPEEDGDANQVDPLHRIIIKYRAFEEEGREASESKLCRSFYTEDIESLRREIGNTDPQGHGQLKLALSYLEGGLDDSAARDGRRLDIQSASDSEETEAVARFYADVLDLDSTPLGRWPSKYSLSLMQQVAVNLVAGRAPSNRVSRPLPHSDIMSVNGPPGTGKTTLLKDIIAANIVEKARLLAAYKTPDDAFEAIPEVETPLRYAPRAYRLKDPAISDLGIIVCSSNNTAVENISSDLPKGEELLAGLAEDDAGKRERSIFLGTDDPDGLFLVGKPNSKSDKSSGGKYVAAFERDLYFSDIACRQFNGPKREDECEVFDMLISARLGKKENVDGFRYTTLQKIVNGTNSGFRRNYIARFRKTAKAFNEQYARVEKLMRQYAARQHDVSRRYTQVDEALLARRRAQDDLRRLRSDFDRAQSTLAEAERQGIDRLRRTSGSEGRLDSVGTAEDLMHLSEQLHKDLASYTAQLEHLEKGLVEAGQCNFITRKRKVDNAEKKLTEFREQNIANAKLHRFMSEVDEELASLDRLTRNVRDARCDLDRAEAQAREKDIELAARKVERERALDSCTWAVTPPITGPLVGSNPNPDDLRKSHLFNPAAKAPEEGTLRFERDKLFLRALQVTRDFILSSGHAATNLRLLNAYWGGLDVPVNKKSRGRISFEDETLRKIAPALFQTLNTLTPVISTTFASAGRLFKYVPIANEAHAPLGLCIIDEAGQAIPAAAVGILARCNKALVVGDPYQIEPVVGPEVKLFMKLLGKDIDDRYRDFDSSVQALADSSNPIGHYREGEDGQREWIGCPLIVHRRCVSPMFEISNEISYDNSMLNETPKLDPEKEEDKRKLESFYLPSSQWINVAGHENGNKDHYVAAQGKRVKEIVLAAFAKKHSDERVPSLYIISPFSTVAHGMRKALEACRPDDVNKKDWDDFLENSIGTVHKFQGKEAQEVIFMLGCDSSASGAVGWVNPNIVNVAASRAKQRLYVIADCNVWKSNPYVSTMKRILDTAWIDLWNDSQSNGGKGVEVVRSAIPRLESLPACDLASTETGITSPRDADAAQDGAPTADMADVKFDTSAFLENARPRIAKFALSGSVCKRFGFEDEHALDAAFAACGDIDDPSSNPILANIKMGMLLYDVFDIEHRDEAGDREDWSFCAIMFCRAAELLLQRNLLPSLKAIEPEMKVAGNRKLIDRTELSLGQYHHALCDKGAKTICGMAAGYRCGGNSGTAATAINGTTPQDPAWWDSFGKNLDGLAKARNEFCHAGRSATPDIKKLLARLFDSHIKQEDQGKHVALLCENRTLEIAQEGMESTDFAHTMRKLAGAGPALPVQADSPDALHPKQSKEPIPADGRAPAIEIASRAPQPHEHNTARETGSRKASFQKWQTELSSAGKIPATLRIKTQALNNLLIETGYMERPESGPDKGRPMFTEKAFATWGDDIFNEFSGSFGTHSPKYTLEGFRAVLNFYAACKGIKDRI</sequence>